<dbReference type="InterPro" id="IPR000182">
    <property type="entry name" value="GNAT_dom"/>
</dbReference>
<organism evidence="2 3">
    <name type="scientific">Pseudodesulfovibrio piezophilus (strain DSM 21447 / JCM 15486 / C1TLV30)</name>
    <name type="common">Desulfovibrio piezophilus</name>
    <dbReference type="NCBI Taxonomy" id="1322246"/>
    <lineage>
        <taxon>Bacteria</taxon>
        <taxon>Pseudomonadati</taxon>
        <taxon>Thermodesulfobacteriota</taxon>
        <taxon>Desulfovibrionia</taxon>
        <taxon>Desulfovibrionales</taxon>
        <taxon>Desulfovibrionaceae</taxon>
    </lineage>
</organism>
<dbReference type="Gene3D" id="3.40.630.30">
    <property type="match status" value="1"/>
</dbReference>
<evidence type="ECO:0000259" key="1">
    <source>
        <dbReference type="PROSITE" id="PS51186"/>
    </source>
</evidence>
<dbReference type="Proteomes" id="UP000011724">
    <property type="component" value="Chromosome"/>
</dbReference>
<reference evidence="3" key="2">
    <citation type="journal article" date="2013" name="Stand. Genomic Sci.">
        <title>Complete genome sequence of Desulfocapsa sulfexigens, a marine deltaproteobacterium specialized in disproportionating inorganic sulfur compounds.</title>
        <authorList>
            <person name="Finster K.W."/>
            <person name="Kjeldsen K.U."/>
            <person name="Kube M."/>
            <person name="Reinhardt R."/>
            <person name="Mussmann M."/>
            <person name="Amann R."/>
            <person name="Schreiber L."/>
        </authorList>
    </citation>
    <scope>NUCLEOTIDE SEQUENCE [LARGE SCALE GENOMIC DNA]</scope>
    <source>
        <strain evidence="3">DSM 10523 / SB164P1</strain>
    </source>
</reference>
<dbReference type="SUPFAM" id="SSF55729">
    <property type="entry name" value="Acyl-CoA N-acyltransferases (Nat)"/>
    <property type="match status" value="1"/>
</dbReference>
<dbReference type="eggNOG" id="COG1670">
    <property type="taxonomic scope" value="Bacteria"/>
</dbReference>
<dbReference type="STRING" id="1322246.BN4_11356"/>
<dbReference type="HOGENOM" id="CLU_013985_3_2_7"/>
<keyword evidence="3" id="KW-1185">Reference proteome</keyword>
<dbReference type="InterPro" id="IPR016181">
    <property type="entry name" value="Acyl_CoA_acyltransferase"/>
</dbReference>
<dbReference type="KEGG" id="dpi:BN4_11356"/>
<dbReference type="AlphaFoldDB" id="M1WVM1"/>
<dbReference type="PANTHER" id="PTHR43415">
    <property type="entry name" value="SPERMIDINE N(1)-ACETYLTRANSFERASE"/>
    <property type="match status" value="1"/>
</dbReference>
<gene>
    <name evidence="2" type="ordered locus">BN4_11356</name>
</gene>
<dbReference type="RefSeq" id="WP_015414639.1">
    <property type="nucleotide sequence ID" value="NC_020409.1"/>
</dbReference>
<sequence>MIELQGTSIFLRELTVDNVTPEYIGWLNDPEINQYLESRFTHHSIESVREFVAKKKESETEFFFGIFLKNSQKHVGNVKIGPINREHAFATMGIFVGDKTSWGKGIASEAISLIIHFAFTCLQLFRVDAGVYEKNTASLRTFQKNGFVVEGRRRMHRVTHDGRTSIILLGILREEWEALNP</sequence>
<feature type="domain" description="N-acetyltransferase" evidence="1">
    <location>
        <begin position="14"/>
        <end position="174"/>
    </location>
</feature>
<dbReference type="GO" id="GO:0016747">
    <property type="term" value="F:acyltransferase activity, transferring groups other than amino-acyl groups"/>
    <property type="evidence" value="ECO:0007669"/>
    <property type="project" value="InterPro"/>
</dbReference>
<evidence type="ECO:0000313" key="3">
    <source>
        <dbReference type="Proteomes" id="UP000011724"/>
    </source>
</evidence>
<dbReference type="OrthoDB" id="9801656at2"/>
<dbReference type="EMBL" id="FO203427">
    <property type="protein sequence ID" value="CCH48593.1"/>
    <property type="molecule type" value="Genomic_DNA"/>
</dbReference>
<reference evidence="2 3" key="1">
    <citation type="journal article" date="2013" name="PLoS ONE">
        <title>The first genomic and proteomic characterization of a deep-sea sulfate reducer: insights into the piezophilic lifestyle of Desulfovibrio piezophilus.</title>
        <authorList>
            <person name="Pradel N."/>
            <person name="Ji B."/>
            <person name="Gimenez G."/>
            <person name="Talla E."/>
            <person name="Lenoble P."/>
            <person name="Garel M."/>
            <person name="Tamburini C."/>
            <person name="Fourquet P."/>
            <person name="Lebrun R."/>
            <person name="Bertin P."/>
            <person name="Denis Y."/>
            <person name="Pophillat M."/>
            <person name="Barbe V."/>
            <person name="Ollivier B."/>
            <person name="Dolla A."/>
        </authorList>
    </citation>
    <scope>NUCLEOTIDE SEQUENCE [LARGE SCALE GENOMIC DNA]</scope>
    <source>
        <strain evidence="3">DSM 10523 / SB164P1</strain>
    </source>
</reference>
<dbReference type="PANTHER" id="PTHR43415:SF3">
    <property type="entry name" value="GNAT-FAMILY ACETYLTRANSFERASE"/>
    <property type="match status" value="1"/>
</dbReference>
<dbReference type="Pfam" id="PF13302">
    <property type="entry name" value="Acetyltransf_3"/>
    <property type="match status" value="1"/>
</dbReference>
<evidence type="ECO:0000313" key="2">
    <source>
        <dbReference type="EMBL" id="CCH48593.1"/>
    </source>
</evidence>
<proteinExistence type="predicted"/>
<dbReference type="BioCyc" id="DPIE1322246:BN4_RS06780-MONOMER"/>
<protein>
    <submittedName>
        <fullName evidence="2">Putative N-acetyltransferase</fullName>
    </submittedName>
</protein>
<dbReference type="PROSITE" id="PS51186">
    <property type="entry name" value="GNAT"/>
    <property type="match status" value="1"/>
</dbReference>
<keyword evidence="2" id="KW-0808">Transferase</keyword>
<accession>M1WVM1</accession>
<name>M1WVM1_PSEP2</name>